<feature type="compositionally biased region" description="Basic residues" evidence="1">
    <location>
        <begin position="8"/>
        <end position="29"/>
    </location>
</feature>
<feature type="compositionally biased region" description="Low complexity" evidence="1">
    <location>
        <begin position="30"/>
        <end position="49"/>
    </location>
</feature>
<organism evidence="2 3">
    <name type="scientific">Azospirillum baldaniorum</name>
    <dbReference type="NCBI Taxonomy" id="1064539"/>
    <lineage>
        <taxon>Bacteria</taxon>
        <taxon>Pseudomonadati</taxon>
        <taxon>Pseudomonadota</taxon>
        <taxon>Alphaproteobacteria</taxon>
        <taxon>Rhodospirillales</taxon>
        <taxon>Azospirillaceae</taxon>
        <taxon>Azospirillum</taxon>
    </lineage>
</organism>
<evidence type="ECO:0000256" key="1">
    <source>
        <dbReference type="SAM" id="MobiDB-lite"/>
    </source>
</evidence>
<keyword evidence="3" id="KW-1185">Reference proteome</keyword>
<geneLocation type="plasmid" evidence="2 3">
    <name>AZOBR_p1</name>
</geneLocation>
<dbReference type="AlphaFoldDB" id="A0A9P1JVS3"/>
<evidence type="ECO:0000313" key="2">
    <source>
        <dbReference type="EMBL" id="CCD00732.1"/>
    </source>
</evidence>
<protein>
    <submittedName>
        <fullName evidence="2">Uncharacterized protein</fullName>
    </submittedName>
</protein>
<name>A0A9P1JVS3_9PROT</name>
<feature type="region of interest" description="Disordered" evidence="1">
    <location>
        <begin position="1"/>
        <end position="75"/>
    </location>
</feature>
<dbReference type="Proteomes" id="UP000007319">
    <property type="component" value="Plasmid AZOBR_p1"/>
</dbReference>
<reference evidence="2 3" key="1">
    <citation type="journal article" date="2011" name="PLoS Genet.">
        <title>Azospirillum genomes reveal transition of bacteria from aquatic to terrestrial environments.</title>
        <authorList>
            <person name="Wisniewski-Dye F."/>
            <person name="Borziak K."/>
            <person name="Khalsa-Moyers G."/>
            <person name="Alexandre G."/>
            <person name="Sukharnikov L.O."/>
            <person name="Wuichet K."/>
            <person name="Hurst G.B."/>
            <person name="McDonald W.H."/>
            <person name="Robertson J.S."/>
            <person name="Barbe V."/>
            <person name="Calteau A."/>
            <person name="Rouy Z."/>
            <person name="Mangenot S."/>
            <person name="Prigent-Combaret C."/>
            <person name="Normand P."/>
            <person name="Boyer M."/>
            <person name="Siguier P."/>
            <person name="Dessaux Y."/>
            <person name="Elmerich C."/>
            <person name="Condemine G."/>
            <person name="Krishnen G."/>
            <person name="Kennedy I."/>
            <person name="Paterson A.H."/>
            <person name="Gonzalez V."/>
            <person name="Mavingui P."/>
            <person name="Zhulin I.B."/>
        </authorList>
    </citation>
    <scope>NUCLEOTIDE SEQUENCE [LARGE SCALE GENOMIC DNA]</scope>
    <source>
        <strain evidence="2 3">Sp245</strain>
    </source>
</reference>
<dbReference type="KEGG" id="abs:AZOBR_p1120030"/>
<proteinExistence type="predicted"/>
<feature type="region of interest" description="Disordered" evidence="1">
    <location>
        <begin position="118"/>
        <end position="142"/>
    </location>
</feature>
<accession>A0A9P1JVS3</accession>
<sequence length="142" mass="15679">MSADRASRHPRRIVARRTIRSPRRERHPFRAPARPGDAARATKNTTKNAPRMTERSQHHNPLRGRSGAQGRSRTADTGIFSPLLYQLSYLGTEAAVETAARRGALCRQIRRACPALKCINSPPRHSRSSASSASGRSGLSMR</sequence>
<feature type="compositionally biased region" description="Low complexity" evidence="1">
    <location>
        <begin position="128"/>
        <end position="142"/>
    </location>
</feature>
<evidence type="ECO:0000313" key="3">
    <source>
        <dbReference type="Proteomes" id="UP000007319"/>
    </source>
</evidence>
<dbReference type="AntiFam" id="ANF00012">
    <property type="entry name" value="tRNA translation"/>
</dbReference>
<gene>
    <name evidence="2" type="ORF">AZOBR_p1120030</name>
</gene>
<keyword evidence="2" id="KW-0614">Plasmid</keyword>
<dbReference type="EMBL" id="HE577328">
    <property type="protein sequence ID" value="CCD00732.1"/>
    <property type="molecule type" value="Genomic_DNA"/>
</dbReference>